<accession>X0WWX5</accession>
<gene>
    <name evidence="1" type="ORF">S01H1_67937</name>
</gene>
<comment type="caution">
    <text evidence="1">The sequence shown here is derived from an EMBL/GenBank/DDBJ whole genome shotgun (WGS) entry which is preliminary data.</text>
</comment>
<proteinExistence type="predicted"/>
<reference evidence="1" key="1">
    <citation type="journal article" date="2014" name="Front. Microbiol.">
        <title>High frequency of phylogenetically diverse reductive dehalogenase-homologous genes in deep subseafloor sedimentary metagenomes.</title>
        <authorList>
            <person name="Kawai M."/>
            <person name="Futagami T."/>
            <person name="Toyoda A."/>
            <person name="Takaki Y."/>
            <person name="Nishi S."/>
            <person name="Hori S."/>
            <person name="Arai W."/>
            <person name="Tsubouchi T."/>
            <person name="Morono Y."/>
            <person name="Uchiyama I."/>
            <person name="Ito T."/>
            <person name="Fujiyama A."/>
            <person name="Inagaki F."/>
            <person name="Takami H."/>
        </authorList>
    </citation>
    <scope>NUCLEOTIDE SEQUENCE</scope>
    <source>
        <strain evidence="1">Expedition CK06-06</strain>
    </source>
</reference>
<organism evidence="1">
    <name type="scientific">marine sediment metagenome</name>
    <dbReference type="NCBI Taxonomy" id="412755"/>
    <lineage>
        <taxon>unclassified sequences</taxon>
        <taxon>metagenomes</taxon>
        <taxon>ecological metagenomes</taxon>
    </lineage>
</organism>
<name>X0WWX5_9ZZZZ</name>
<dbReference type="AlphaFoldDB" id="X0WWX5"/>
<protein>
    <recommendedName>
        <fullName evidence="2">Alanine--glyoxylate aminotransferase family protein</fullName>
    </recommendedName>
</protein>
<dbReference type="Gene3D" id="3.90.1150.10">
    <property type="entry name" value="Aspartate Aminotransferase, domain 1"/>
    <property type="match status" value="1"/>
</dbReference>
<dbReference type="EMBL" id="BARS01045020">
    <property type="protein sequence ID" value="GAG28943.1"/>
    <property type="molecule type" value="Genomic_DNA"/>
</dbReference>
<evidence type="ECO:0000313" key="1">
    <source>
        <dbReference type="EMBL" id="GAG28943.1"/>
    </source>
</evidence>
<dbReference type="InterPro" id="IPR015422">
    <property type="entry name" value="PyrdxlP-dep_Trfase_small"/>
</dbReference>
<evidence type="ECO:0008006" key="2">
    <source>
        <dbReference type="Google" id="ProtNLM"/>
    </source>
</evidence>
<sequence>LKGYHGIMVAGANVPCGERAFRIGHMGPEATLGNAVSVLIAVEDYLRKIGGKVQAGQCLAGIDPQLLSHGESSPCQDCEE</sequence>
<feature type="non-terminal residue" evidence="1">
    <location>
        <position position="1"/>
    </location>
</feature>